<comment type="catalytic activity">
    <reaction evidence="27">
        <text>(2E)-hexenoyl-[ACP] + NADPH + H(+) = hexanoyl-[ACP] + NADP(+)</text>
        <dbReference type="Rhea" id="RHEA:41832"/>
        <dbReference type="Rhea" id="RHEA-COMP:9631"/>
        <dbReference type="Rhea" id="RHEA-COMP:9632"/>
        <dbReference type="ChEBI" id="CHEBI:15378"/>
        <dbReference type="ChEBI" id="CHEBI:57783"/>
        <dbReference type="ChEBI" id="CHEBI:58349"/>
        <dbReference type="ChEBI" id="CHEBI:78458"/>
        <dbReference type="ChEBI" id="CHEBI:78459"/>
    </reaction>
    <physiologicalReaction direction="left-to-right" evidence="27">
        <dbReference type="Rhea" id="RHEA:41833"/>
    </physiologicalReaction>
</comment>
<comment type="catalytic activity">
    <reaction evidence="12">
        <text>(3R)-hydroxydecanoyl-[ACP] = (2E)-decenoyl-[ACP] + H2O</text>
        <dbReference type="Rhea" id="RHEA:41860"/>
        <dbReference type="Rhea" id="RHEA-COMP:9638"/>
        <dbReference type="Rhea" id="RHEA-COMP:9639"/>
        <dbReference type="ChEBI" id="CHEBI:15377"/>
        <dbReference type="ChEBI" id="CHEBI:78466"/>
        <dbReference type="ChEBI" id="CHEBI:78467"/>
    </reaction>
    <physiologicalReaction direction="left-to-right" evidence="12">
        <dbReference type="Rhea" id="RHEA:41861"/>
    </physiologicalReaction>
</comment>
<evidence type="ECO:0000259" key="50">
    <source>
        <dbReference type="PROSITE" id="PS50075"/>
    </source>
</evidence>
<evidence type="ECO:0000256" key="41">
    <source>
        <dbReference type="ARBA" id="ARBA00049109"/>
    </source>
</evidence>
<dbReference type="Gene3D" id="3.40.50.1820">
    <property type="entry name" value="alpha/beta hydrolase"/>
    <property type="match status" value="1"/>
</dbReference>
<keyword evidence="54" id="KW-1185">Reference proteome</keyword>
<dbReference type="CDD" id="cd05195">
    <property type="entry name" value="enoyl_red"/>
    <property type="match status" value="1"/>
</dbReference>
<comment type="catalytic activity">
    <reaction evidence="23">
        <text>tetradecanoyl-[ACP] + malonyl-[ACP] + H(+) = 3-oxohexadecanoyl-[ACP] + holo-[ACP] + CO2</text>
        <dbReference type="Rhea" id="RHEA:41900"/>
        <dbReference type="Rhea" id="RHEA-COMP:9623"/>
        <dbReference type="Rhea" id="RHEA-COMP:9648"/>
        <dbReference type="Rhea" id="RHEA-COMP:9649"/>
        <dbReference type="Rhea" id="RHEA-COMP:9685"/>
        <dbReference type="ChEBI" id="CHEBI:15378"/>
        <dbReference type="ChEBI" id="CHEBI:16526"/>
        <dbReference type="ChEBI" id="CHEBI:64479"/>
        <dbReference type="ChEBI" id="CHEBI:78449"/>
        <dbReference type="ChEBI" id="CHEBI:78477"/>
        <dbReference type="ChEBI" id="CHEBI:78478"/>
    </reaction>
    <physiologicalReaction direction="left-to-right" evidence="23">
        <dbReference type="Rhea" id="RHEA:41901"/>
    </physiologicalReaction>
</comment>
<protein>
    <submittedName>
        <fullName evidence="53">Uncharacterized protein</fullName>
    </submittedName>
</protein>
<evidence type="ECO:0000256" key="47">
    <source>
        <dbReference type="ARBA" id="ARBA00049521"/>
    </source>
</evidence>
<comment type="catalytic activity">
    <reaction evidence="42">
        <text>(2E)-tetradecenoyl-[ACP] + NADPH + H(+) = tetradecanoyl-[ACP] + NADP(+)</text>
        <dbReference type="Rhea" id="RHEA:41896"/>
        <dbReference type="Rhea" id="RHEA-COMP:9647"/>
        <dbReference type="Rhea" id="RHEA-COMP:9648"/>
        <dbReference type="ChEBI" id="CHEBI:15378"/>
        <dbReference type="ChEBI" id="CHEBI:57783"/>
        <dbReference type="ChEBI" id="CHEBI:58349"/>
        <dbReference type="ChEBI" id="CHEBI:78475"/>
        <dbReference type="ChEBI" id="CHEBI:78477"/>
    </reaction>
    <physiologicalReaction direction="left-to-right" evidence="42">
        <dbReference type="Rhea" id="RHEA:41897"/>
    </physiologicalReaction>
</comment>
<dbReference type="CDD" id="cd08954">
    <property type="entry name" value="KR_1_FAS_SDR_x"/>
    <property type="match status" value="1"/>
</dbReference>
<evidence type="ECO:0000256" key="20">
    <source>
        <dbReference type="ARBA" id="ARBA00047394"/>
    </source>
</evidence>
<evidence type="ECO:0000256" key="25">
    <source>
        <dbReference type="ARBA" id="ARBA00047578"/>
    </source>
</evidence>
<dbReference type="EMBL" id="JALNTZ010000005">
    <property type="protein sequence ID" value="KAJ3652444.1"/>
    <property type="molecule type" value="Genomic_DNA"/>
</dbReference>
<evidence type="ECO:0000259" key="52">
    <source>
        <dbReference type="PROSITE" id="PS52019"/>
    </source>
</evidence>
<dbReference type="InterPro" id="IPR009081">
    <property type="entry name" value="PP-bd_ACP"/>
</dbReference>
<keyword evidence="7" id="KW-0007">Acetylation</keyword>
<feature type="domain" description="PKS/mFAS DH" evidence="52">
    <location>
        <begin position="743"/>
        <end position="1005"/>
    </location>
</feature>
<evidence type="ECO:0000256" key="33">
    <source>
        <dbReference type="ARBA" id="ARBA00048420"/>
    </source>
</evidence>
<evidence type="ECO:0000256" key="27">
    <source>
        <dbReference type="ARBA" id="ARBA00047897"/>
    </source>
</evidence>
<evidence type="ECO:0000256" key="46">
    <source>
        <dbReference type="ARBA" id="ARBA00049449"/>
    </source>
</evidence>
<comment type="catalytic activity">
    <reaction evidence="26">
        <text>(2E)-hexadecenoyl-[ACP] + NADPH + H(+) = hexadecanoyl-[ACP] + NADP(+)</text>
        <dbReference type="Rhea" id="RHEA:41912"/>
        <dbReference type="Rhea" id="RHEA-COMP:9651"/>
        <dbReference type="Rhea" id="RHEA-COMP:9652"/>
        <dbReference type="ChEBI" id="CHEBI:15378"/>
        <dbReference type="ChEBI" id="CHEBI:57783"/>
        <dbReference type="ChEBI" id="CHEBI:58349"/>
        <dbReference type="ChEBI" id="CHEBI:78481"/>
        <dbReference type="ChEBI" id="CHEBI:78483"/>
    </reaction>
    <physiologicalReaction direction="left-to-right" evidence="26">
        <dbReference type="Rhea" id="RHEA:41913"/>
    </physiologicalReaction>
</comment>
<comment type="catalytic activity">
    <reaction evidence="9">
        <text>(3R)-hydroxyoctanoyl-[ACP] = (2E)-octenoyl-[ACP] + H2O</text>
        <dbReference type="Rhea" id="RHEA:41844"/>
        <dbReference type="Rhea" id="RHEA-COMP:9634"/>
        <dbReference type="Rhea" id="RHEA-COMP:9635"/>
        <dbReference type="ChEBI" id="CHEBI:15377"/>
        <dbReference type="ChEBI" id="CHEBI:78461"/>
        <dbReference type="ChEBI" id="CHEBI:78462"/>
    </reaction>
    <physiologicalReaction direction="left-to-right" evidence="9">
        <dbReference type="Rhea" id="RHEA:41845"/>
    </physiologicalReaction>
</comment>
<evidence type="ECO:0000256" key="22">
    <source>
        <dbReference type="ARBA" id="ARBA00047440"/>
    </source>
</evidence>
<evidence type="ECO:0000256" key="19">
    <source>
        <dbReference type="ARBA" id="ARBA00047300"/>
    </source>
</evidence>
<dbReference type="SMART" id="SM00825">
    <property type="entry name" value="PKS_KS"/>
    <property type="match status" value="1"/>
</dbReference>
<comment type="catalytic activity">
    <reaction evidence="24">
        <text>(2E)-butenoyl-[ACP] + NADPH + H(+) = butanoyl-[ACP] + NADP(+)</text>
        <dbReference type="Rhea" id="RHEA:41812"/>
        <dbReference type="Rhea" id="RHEA-COMP:9627"/>
        <dbReference type="Rhea" id="RHEA-COMP:9628"/>
        <dbReference type="ChEBI" id="CHEBI:15378"/>
        <dbReference type="ChEBI" id="CHEBI:57783"/>
        <dbReference type="ChEBI" id="CHEBI:58349"/>
        <dbReference type="ChEBI" id="CHEBI:78453"/>
        <dbReference type="ChEBI" id="CHEBI:78454"/>
    </reaction>
    <physiologicalReaction direction="left-to-right" evidence="24">
        <dbReference type="Rhea" id="RHEA:41813"/>
    </physiologicalReaction>
</comment>
<dbReference type="InterPro" id="IPR029058">
    <property type="entry name" value="AB_hydrolase_fold"/>
</dbReference>
<evidence type="ECO:0000313" key="53">
    <source>
        <dbReference type="EMBL" id="KAJ3652444.1"/>
    </source>
</evidence>
<dbReference type="Gene3D" id="3.10.129.110">
    <property type="entry name" value="Polyketide synthase dehydratase"/>
    <property type="match status" value="1"/>
</dbReference>
<dbReference type="GO" id="GO:0004316">
    <property type="term" value="F:3-oxoacyl-[acyl-carrier-protein] reductase (NADPH) activity"/>
    <property type="evidence" value="ECO:0007669"/>
    <property type="project" value="UniProtKB-EC"/>
</dbReference>
<comment type="pathway">
    <text evidence="1">Lipid metabolism.</text>
</comment>
<evidence type="ECO:0000256" key="6">
    <source>
        <dbReference type="ARBA" id="ARBA00022898"/>
    </source>
</evidence>
<dbReference type="InterPro" id="IPR042104">
    <property type="entry name" value="PKS_dehydratase_sf"/>
</dbReference>
<evidence type="ECO:0000256" key="45">
    <source>
        <dbReference type="ARBA" id="ARBA00049422"/>
    </source>
</evidence>
<dbReference type="Gene3D" id="3.40.47.10">
    <property type="match status" value="1"/>
</dbReference>
<dbReference type="Gene3D" id="3.90.180.10">
    <property type="entry name" value="Medium-chain alcohol dehydrogenases, catalytic domain"/>
    <property type="match status" value="1"/>
</dbReference>
<dbReference type="PANTHER" id="PTHR43775:SF23">
    <property type="entry name" value="FATTY ACID SYNTHASE 3"/>
    <property type="match status" value="1"/>
</dbReference>
<evidence type="ECO:0000256" key="15">
    <source>
        <dbReference type="ARBA" id="ARBA00023399"/>
    </source>
</evidence>
<dbReference type="Gene3D" id="3.40.50.720">
    <property type="entry name" value="NAD(P)-binding Rossmann-like Domain"/>
    <property type="match status" value="1"/>
</dbReference>
<accession>A0AA38IC83</accession>
<comment type="catalytic activity">
    <reaction evidence="19">
        <text>3-oxooctadecanoyl-[ACP] + NADPH + H(+) = (3R)-hydroxyoctadecanoyl-[ACP] + NADP(+)</text>
        <dbReference type="Rhea" id="RHEA:41920"/>
        <dbReference type="Rhea" id="RHEA-COMP:9653"/>
        <dbReference type="Rhea" id="RHEA-COMP:9654"/>
        <dbReference type="ChEBI" id="CHEBI:15378"/>
        <dbReference type="ChEBI" id="CHEBI:57783"/>
        <dbReference type="ChEBI" id="CHEBI:58349"/>
        <dbReference type="ChEBI" id="CHEBI:78487"/>
        <dbReference type="ChEBI" id="CHEBI:78488"/>
    </reaction>
    <physiologicalReaction direction="left-to-right" evidence="19">
        <dbReference type="Rhea" id="RHEA:41921"/>
    </physiologicalReaction>
</comment>
<dbReference type="SUPFAM" id="SSF51735">
    <property type="entry name" value="NAD(P)-binding Rossmann-fold domains"/>
    <property type="match status" value="2"/>
</dbReference>
<dbReference type="Pfam" id="PF00109">
    <property type="entry name" value="ketoacyl-synt"/>
    <property type="match status" value="1"/>
</dbReference>
<name>A0AA38IC83_9CUCU</name>
<evidence type="ECO:0000313" key="54">
    <source>
        <dbReference type="Proteomes" id="UP001168821"/>
    </source>
</evidence>
<dbReference type="Pfam" id="PF02801">
    <property type="entry name" value="Ketoacyl-synt_C"/>
    <property type="match status" value="1"/>
</dbReference>
<dbReference type="GO" id="GO:0016297">
    <property type="term" value="F:fatty acyl-[ACP] hydrolase activity"/>
    <property type="evidence" value="ECO:0007669"/>
    <property type="project" value="UniProtKB-EC"/>
</dbReference>
<dbReference type="GO" id="GO:0004313">
    <property type="term" value="F:[acyl-carrier-protein] S-acetyltransferase activity"/>
    <property type="evidence" value="ECO:0007669"/>
    <property type="project" value="UniProtKB-EC"/>
</dbReference>
<dbReference type="InterPro" id="IPR016035">
    <property type="entry name" value="Acyl_Trfase/lysoPLipase"/>
</dbReference>
<comment type="catalytic activity">
    <reaction evidence="30">
        <text>hexadecanoyl-[ACP] + malonyl-[ACP] + H(+) = 3-oxooctadecanoyl-[ACP] + holo-[ACP] + CO2</text>
        <dbReference type="Rhea" id="RHEA:41916"/>
        <dbReference type="Rhea" id="RHEA-COMP:9623"/>
        <dbReference type="Rhea" id="RHEA-COMP:9652"/>
        <dbReference type="Rhea" id="RHEA-COMP:9653"/>
        <dbReference type="Rhea" id="RHEA-COMP:9685"/>
        <dbReference type="ChEBI" id="CHEBI:15378"/>
        <dbReference type="ChEBI" id="CHEBI:16526"/>
        <dbReference type="ChEBI" id="CHEBI:64479"/>
        <dbReference type="ChEBI" id="CHEBI:78449"/>
        <dbReference type="ChEBI" id="CHEBI:78483"/>
        <dbReference type="ChEBI" id="CHEBI:78487"/>
    </reaction>
    <physiologicalReaction direction="left-to-right" evidence="30">
        <dbReference type="Rhea" id="RHEA:41917"/>
    </physiologicalReaction>
</comment>
<dbReference type="Gene3D" id="3.40.366.10">
    <property type="entry name" value="Malonyl-Coenzyme A Acyl Carrier Protein, domain 2"/>
    <property type="match status" value="1"/>
</dbReference>
<dbReference type="PROSITE" id="PS52004">
    <property type="entry name" value="KS3_2"/>
    <property type="match status" value="1"/>
</dbReference>
<comment type="catalytic activity">
    <reaction evidence="36">
        <text>a 2,3-saturated acyl-[ACP] + NADP(+) = a (2E)-enoyl-[ACP] + NADPH + H(+)</text>
        <dbReference type="Rhea" id="RHEA:22564"/>
        <dbReference type="Rhea" id="RHEA-COMP:9925"/>
        <dbReference type="Rhea" id="RHEA-COMP:9926"/>
        <dbReference type="ChEBI" id="CHEBI:15378"/>
        <dbReference type="ChEBI" id="CHEBI:57783"/>
        <dbReference type="ChEBI" id="CHEBI:58349"/>
        <dbReference type="ChEBI" id="CHEBI:78784"/>
        <dbReference type="ChEBI" id="CHEBI:78785"/>
        <dbReference type="EC" id="1.3.1.39"/>
    </reaction>
    <physiologicalReaction direction="right-to-left" evidence="36">
        <dbReference type="Rhea" id="RHEA:22566"/>
    </physiologicalReaction>
</comment>
<comment type="catalytic activity">
    <reaction evidence="10">
        <text>(3R)-hydroxydodecanoyl-[ACP] = (2E)-dodecenoyl-[ACP] + H2O</text>
        <dbReference type="Rhea" id="RHEA:41876"/>
        <dbReference type="Rhea" id="RHEA-COMP:9642"/>
        <dbReference type="Rhea" id="RHEA-COMP:9643"/>
        <dbReference type="ChEBI" id="CHEBI:15377"/>
        <dbReference type="ChEBI" id="CHEBI:78470"/>
        <dbReference type="ChEBI" id="CHEBI:78472"/>
    </reaction>
    <physiologicalReaction direction="left-to-right" evidence="10">
        <dbReference type="Rhea" id="RHEA:41877"/>
    </physiologicalReaction>
</comment>
<evidence type="ECO:0000256" key="23">
    <source>
        <dbReference type="ARBA" id="ARBA00047451"/>
    </source>
</evidence>
<evidence type="ECO:0000256" key="38">
    <source>
        <dbReference type="ARBA" id="ARBA00048704"/>
    </source>
</evidence>
<feature type="domain" description="Carrier" evidence="50">
    <location>
        <begin position="1858"/>
        <end position="1936"/>
    </location>
</feature>
<comment type="catalytic activity">
    <reaction evidence="39">
        <text>3-oxotetradecanoyl-[ACP] + NADPH + H(+) = (3R)-hydroxytetradecanoyl-[ACP] + NADP(+)</text>
        <dbReference type="Rhea" id="RHEA:41888"/>
        <dbReference type="Rhea" id="RHEA-COMP:9645"/>
        <dbReference type="Rhea" id="RHEA-COMP:9646"/>
        <dbReference type="ChEBI" id="CHEBI:15378"/>
        <dbReference type="ChEBI" id="CHEBI:57783"/>
        <dbReference type="ChEBI" id="CHEBI:58349"/>
        <dbReference type="ChEBI" id="CHEBI:78473"/>
        <dbReference type="ChEBI" id="CHEBI:78474"/>
    </reaction>
    <physiologicalReaction direction="left-to-right" evidence="39">
        <dbReference type="Rhea" id="RHEA:41889"/>
    </physiologicalReaction>
</comment>
<evidence type="ECO:0000256" key="44">
    <source>
        <dbReference type="ARBA" id="ARBA00049414"/>
    </source>
</evidence>
<comment type="catalytic activity">
    <reaction evidence="43">
        <text>3-oxododecanoyl-[ACP] + NADPH + H(+) = (3R)-hydroxydodecanoyl-[ACP] + NADP(+)</text>
        <dbReference type="Rhea" id="RHEA:41872"/>
        <dbReference type="Rhea" id="RHEA-COMP:9641"/>
        <dbReference type="Rhea" id="RHEA-COMP:9642"/>
        <dbReference type="ChEBI" id="CHEBI:15378"/>
        <dbReference type="ChEBI" id="CHEBI:57783"/>
        <dbReference type="ChEBI" id="CHEBI:58349"/>
        <dbReference type="ChEBI" id="CHEBI:78469"/>
        <dbReference type="ChEBI" id="CHEBI:78470"/>
    </reaction>
    <physiologicalReaction direction="left-to-right" evidence="43">
        <dbReference type="Rhea" id="RHEA:41873"/>
    </physiologicalReaction>
</comment>
<evidence type="ECO:0000256" key="16">
    <source>
        <dbReference type="ARBA" id="ARBA00023401"/>
    </source>
</evidence>
<comment type="catalytic activity">
    <reaction evidence="22">
        <text>3-oxodecanoyl-[ACP] + NADPH + H(+) = (3R)-hydroxydecanoyl-[ACP] + NADP(+)</text>
        <dbReference type="Rhea" id="RHEA:41856"/>
        <dbReference type="Rhea" id="RHEA-COMP:9637"/>
        <dbReference type="Rhea" id="RHEA-COMP:9638"/>
        <dbReference type="ChEBI" id="CHEBI:15378"/>
        <dbReference type="ChEBI" id="CHEBI:57783"/>
        <dbReference type="ChEBI" id="CHEBI:58349"/>
        <dbReference type="ChEBI" id="CHEBI:78464"/>
        <dbReference type="ChEBI" id="CHEBI:78466"/>
    </reaction>
    <physiologicalReaction direction="left-to-right" evidence="22">
        <dbReference type="Rhea" id="RHEA:41857"/>
    </physiologicalReaction>
</comment>
<comment type="catalytic activity">
    <reaction evidence="25">
        <text>dodecanoyl-[ACP] + malonyl-[ACP] + H(+) = 3-oxotetradecanoyl-[ACP] + holo-[ACP] + CO2</text>
        <dbReference type="Rhea" id="RHEA:41884"/>
        <dbReference type="Rhea" id="RHEA-COMP:9623"/>
        <dbReference type="Rhea" id="RHEA-COMP:9644"/>
        <dbReference type="Rhea" id="RHEA-COMP:9645"/>
        <dbReference type="Rhea" id="RHEA-COMP:9685"/>
        <dbReference type="ChEBI" id="CHEBI:15378"/>
        <dbReference type="ChEBI" id="CHEBI:16526"/>
        <dbReference type="ChEBI" id="CHEBI:64479"/>
        <dbReference type="ChEBI" id="CHEBI:65264"/>
        <dbReference type="ChEBI" id="CHEBI:78449"/>
        <dbReference type="ChEBI" id="CHEBI:78473"/>
    </reaction>
    <physiologicalReaction direction="left-to-right" evidence="25">
        <dbReference type="Rhea" id="RHEA:41885"/>
    </physiologicalReaction>
</comment>
<keyword evidence="5" id="KW-0702">S-nitrosylation</keyword>
<dbReference type="GO" id="GO:0004312">
    <property type="term" value="F:fatty acid synthase activity"/>
    <property type="evidence" value="ECO:0007669"/>
    <property type="project" value="TreeGrafter"/>
</dbReference>
<dbReference type="SUPFAM" id="SSF53901">
    <property type="entry name" value="Thiolase-like"/>
    <property type="match status" value="1"/>
</dbReference>
<evidence type="ECO:0000256" key="1">
    <source>
        <dbReference type="ARBA" id="ARBA00005189"/>
    </source>
</evidence>
<evidence type="ECO:0000256" key="37">
    <source>
        <dbReference type="ARBA" id="ARBA00048691"/>
    </source>
</evidence>
<gene>
    <name evidence="53" type="ORF">Zmor_018406</name>
</gene>
<evidence type="ECO:0000256" key="3">
    <source>
        <dbReference type="ARBA" id="ARBA00022553"/>
    </source>
</evidence>
<organism evidence="53 54">
    <name type="scientific">Zophobas morio</name>
    <dbReference type="NCBI Taxonomy" id="2755281"/>
    <lineage>
        <taxon>Eukaryota</taxon>
        <taxon>Metazoa</taxon>
        <taxon>Ecdysozoa</taxon>
        <taxon>Arthropoda</taxon>
        <taxon>Hexapoda</taxon>
        <taxon>Insecta</taxon>
        <taxon>Pterygota</taxon>
        <taxon>Neoptera</taxon>
        <taxon>Endopterygota</taxon>
        <taxon>Coleoptera</taxon>
        <taxon>Polyphaga</taxon>
        <taxon>Cucujiformia</taxon>
        <taxon>Tenebrionidae</taxon>
        <taxon>Zophobas</taxon>
    </lineage>
</organism>
<dbReference type="InterPro" id="IPR049900">
    <property type="entry name" value="PKS_mFAS_DH"/>
</dbReference>
<evidence type="ECO:0000256" key="11">
    <source>
        <dbReference type="ARBA" id="ARBA00023373"/>
    </source>
</evidence>
<evidence type="ECO:0000256" key="28">
    <source>
        <dbReference type="ARBA" id="ARBA00047953"/>
    </source>
</evidence>
<dbReference type="GO" id="GO:0004315">
    <property type="term" value="F:3-oxoacyl-[acyl-carrier-protein] synthase activity"/>
    <property type="evidence" value="ECO:0007669"/>
    <property type="project" value="UniProtKB-EC"/>
</dbReference>
<comment type="catalytic activity">
    <reaction evidence="21">
        <text>a (3R)-hydroxyacyl-[ACP] + NADP(+) = a 3-oxoacyl-[ACP] + NADPH + H(+)</text>
        <dbReference type="Rhea" id="RHEA:17397"/>
        <dbReference type="Rhea" id="RHEA-COMP:9916"/>
        <dbReference type="Rhea" id="RHEA-COMP:9945"/>
        <dbReference type="ChEBI" id="CHEBI:15378"/>
        <dbReference type="ChEBI" id="CHEBI:57783"/>
        <dbReference type="ChEBI" id="CHEBI:58349"/>
        <dbReference type="ChEBI" id="CHEBI:78776"/>
        <dbReference type="ChEBI" id="CHEBI:78827"/>
        <dbReference type="EC" id="1.1.1.100"/>
    </reaction>
    <physiologicalReaction direction="right-to-left" evidence="21">
        <dbReference type="Rhea" id="RHEA:17399"/>
    </physiologicalReaction>
</comment>
<evidence type="ECO:0000256" key="5">
    <source>
        <dbReference type="ARBA" id="ARBA00022799"/>
    </source>
</evidence>
<comment type="catalytic activity">
    <reaction evidence="14">
        <text>(3R)-hydroxytetradecanoyl-[ACP] = (2E)-tetradecenoyl-[ACP] + H2O</text>
        <dbReference type="Rhea" id="RHEA:41892"/>
        <dbReference type="Rhea" id="RHEA-COMP:9646"/>
        <dbReference type="Rhea" id="RHEA-COMP:9647"/>
        <dbReference type="ChEBI" id="CHEBI:15377"/>
        <dbReference type="ChEBI" id="CHEBI:78474"/>
        <dbReference type="ChEBI" id="CHEBI:78475"/>
    </reaction>
    <physiologicalReaction direction="left-to-right" evidence="14">
        <dbReference type="Rhea" id="RHEA:41893"/>
    </physiologicalReaction>
</comment>
<feature type="active site" description="Proton acceptor; for dehydratase activity" evidence="49">
    <location>
        <position position="775"/>
    </location>
</feature>
<dbReference type="Gene3D" id="3.30.70.3290">
    <property type="match status" value="2"/>
</dbReference>
<dbReference type="InterPro" id="IPR036291">
    <property type="entry name" value="NAD(P)-bd_dom_sf"/>
</dbReference>
<dbReference type="Gene3D" id="1.10.1200.10">
    <property type="entry name" value="ACP-like"/>
    <property type="match status" value="1"/>
</dbReference>
<dbReference type="PROSITE" id="PS00606">
    <property type="entry name" value="KS3_1"/>
    <property type="match status" value="1"/>
</dbReference>
<dbReference type="Proteomes" id="UP001168821">
    <property type="component" value="Unassembled WGS sequence"/>
</dbReference>
<evidence type="ECO:0000256" key="39">
    <source>
        <dbReference type="ARBA" id="ARBA00048935"/>
    </source>
</evidence>
<comment type="function">
    <text evidence="18">Fatty acid synthetase is a multifunctional enzyme that catalyzes the de novo biosynthesis of long-chain saturated fatty acids starting from acetyl-CoA and malonyl-CoA in the presence of NADPH. This multifunctional protein contains 7 catalytic activities and a site for the binding of the prosthetic group 4'-phosphopantetheine of the acyl carrier protein ([ACP]) domain.</text>
</comment>
<dbReference type="Pfam" id="PF16197">
    <property type="entry name" value="KAsynt_C_assoc"/>
    <property type="match status" value="1"/>
</dbReference>
<evidence type="ECO:0000256" key="2">
    <source>
        <dbReference type="ARBA" id="ARBA00022450"/>
    </source>
</evidence>
<dbReference type="InterPro" id="IPR013968">
    <property type="entry name" value="PKS_KR"/>
</dbReference>
<evidence type="ECO:0000256" key="43">
    <source>
        <dbReference type="ARBA" id="ARBA00049263"/>
    </source>
</evidence>
<dbReference type="InterPro" id="IPR049391">
    <property type="entry name" value="FAS_pseudo-KR"/>
</dbReference>
<evidence type="ECO:0000256" key="32">
    <source>
        <dbReference type="ARBA" id="ARBA00048289"/>
    </source>
</evidence>
<comment type="catalytic activity">
    <reaction evidence="16">
        <text>(3R)-hydroxyhexadecanoyl-[ACP] = (2E)-hexadecenoyl-[ACP] + H2O</text>
        <dbReference type="Rhea" id="RHEA:41908"/>
        <dbReference type="Rhea" id="RHEA-COMP:9650"/>
        <dbReference type="Rhea" id="RHEA-COMP:9651"/>
        <dbReference type="ChEBI" id="CHEBI:15377"/>
        <dbReference type="ChEBI" id="CHEBI:78480"/>
        <dbReference type="ChEBI" id="CHEBI:78481"/>
    </reaction>
    <physiologicalReaction direction="left-to-right" evidence="16">
        <dbReference type="Rhea" id="RHEA:41909"/>
    </physiologicalReaction>
</comment>
<dbReference type="CDD" id="cd00833">
    <property type="entry name" value="PKS"/>
    <property type="match status" value="1"/>
</dbReference>
<comment type="catalytic activity">
    <reaction evidence="20">
        <text>hexanoyl-[ACP] + malonyl-[ACP] + H(+) = 3-oxooctanoyl-[ACP] + holo-[ACP] + CO2</text>
        <dbReference type="Rhea" id="RHEA:41836"/>
        <dbReference type="Rhea" id="RHEA-COMP:9623"/>
        <dbReference type="Rhea" id="RHEA-COMP:9632"/>
        <dbReference type="Rhea" id="RHEA-COMP:9633"/>
        <dbReference type="Rhea" id="RHEA-COMP:9685"/>
        <dbReference type="ChEBI" id="CHEBI:15378"/>
        <dbReference type="ChEBI" id="CHEBI:16526"/>
        <dbReference type="ChEBI" id="CHEBI:64479"/>
        <dbReference type="ChEBI" id="CHEBI:78449"/>
        <dbReference type="ChEBI" id="CHEBI:78459"/>
        <dbReference type="ChEBI" id="CHEBI:78460"/>
    </reaction>
    <physiologicalReaction direction="left-to-right" evidence="20">
        <dbReference type="Rhea" id="RHEA:41837"/>
    </physiologicalReaction>
</comment>
<evidence type="ECO:0000256" key="49">
    <source>
        <dbReference type="PROSITE-ProRule" id="PRU01363"/>
    </source>
</evidence>
<dbReference type="InterPro" id="IPR036736">
    <property type="entry name" value="ACP-like_sf"/>
</dbReference>
<evidence type="ECO:0000256" key="7">
    <source>
        <dbReference type="ARBA" id="ARBA00022990"/>
    </source>
</evidence>
<comment type="catalytic activity">
    <reaction evidence="41">
        <text>decanoyl-[ACP] + malonyl-[ACP] + H(+) = 3-oxododecanoyl-[ACP] + holo-[ACP] + CO2</text>
        <dbReference type="Rhea" id="RHEA:41868"/>
        <dbReference type="Rhea" id="RHEA-COMP:9623"/>
        <dbReference type="Rhea" id="RHEA-COMP:9640"/>
        <dbReference type="Rhea" id="RHEA-COMP:9641"/>
        <dbReference type="Rhea" id="RHEA-COMP:9685"/>
        <dbReference type="ChEBI" id="CHEBI:15378"/>
        <dbReference type="ChEBI" id="CHEBI:16526"/>
        <dbReference type="ChEBI" id="CHEBI:64479"/>
        <dbReference type="ChEBI" id="CHEBI:78449"/>
        <dbReference type="ChEBI" id="CHEBI:78468"/>
        <dbReference type="ChEBI" id="CHEBI:78469"/>
    </reaction>
    <physiologicalReaction direction="left-to-right" evidence="41">
        <dbReference type="Rhea" id="RHEA:41869"/>
    </physiologicalReaction>
</comment>
<evidence type="ECO:0000256" key="29">
    <source>
        <dbReference type="ARBA" id="ARBA00047961"/>
    </source>
</evidence>
<keyword evidence="3" id="KW-0597">Phosphoprotein</keyword>
<comment type="catalytic activity">
    <reaction evidence="46">
        <text>butanoyl-[ACP] + malonyl-[ACP] + H(+) = 3-oxohexanoyl-[ACP] + holo-[ACP] + CO2</text>
        <dbReference type="Rhea" id="RHEA:41820"/>
        <dbReference type="Rhea" id="RHEA-COMP:9623"/>
        <dbReference type="Rhea" id="RHEA-COMP:9628"/>
        <dbReference type="Rhea" id="RHEA-COMP:9629"/>
        <dbReference type="Rhea" id="RHEA-COMP:9685"/>
        <dbReference type="ChEBI" id="CHEBI:15378"/>
        <dbReference type="ChEBI" id="CHEBI:16526"/>
        <dbReference type="ChEBI" id="CHEBI:64479"/>
        <dbReference type="ChEBI" id="CHEBI:78449"/>
        <dbReference type="ChEBI" id="CHEBI:78454"/>
        <dbReference type="ChEBI" id="CHEBI:78456"/>
    </reaction>
    <physiologicalReaction direction="left-to-right" evidence="46">
        <dbReference type="Rhea" id="RHEA:41821"/>
    </physiologicalReaction>
</comment>
<dbReference type="PROSITE" id="PS00012">
    <property type="entry name" value="PHOSPHOPANTETHEINE"/>
    <property type="match status" value="1"/>
</dbReference>
<feature type="active site" description="Proton donor; for dehydratase activity" evidence="49">
    <location>
        <position position="928"/>
    </location>
</feature>
<dbReference type="InterPro" id="IPR016039">
    <property type="entry name" value="Thiolase-like"/>
</dbReference>
<evidence type="ECO:0000256" key="4">
    <source>
        <dbReference type="ARBA" id="ARBA00022679"/>
    </source>
</evidence>
<comment type="catalytic activity">
    <reaction evidence="47">
        <text>(2E)-decenoyl-[ACP] + NADPH + H(+) = decanoyl-[ACP] + NADP(+)</text>
        <dbReference type="Rhea" id="RHEA:41864"/>
        <dbReference type="Rhea" id="RHEA-COMP:9639"/>
        <dbReference type="Rhea" id="RHEA-COMP:9640"/>
        <dbReference type="ChEBI" id="CHEBI:15378"/>
        <dbReference type="ChEBI" id="CHEBI:57783"/>
        <dbReference type="ChEBI" id="CHEBI:58349"/>
        <dbReference type="ChEBI" id="CHEBI:78467"/>
        <dbReference type="ChEBI" id="CHEBI:78468"/>
    </reaction>
    <physiologicalReaction direction="left-to-right" evidence="47">
        <dbReference type="Rhea" id="RHEA:41865"/>
    </physiologicalReaction>
</comment>
<dbReference type="Pfam" id="PF00550">
    <property type="entry name" value="PP-binding"/>
    <property type="match status" value="1"/>
</dbReference>
<evidence type="ECO:0000256" key="21">
    <source>
        <dbReference type="ARBA" id="ARBA00047400"/>
    </source>
</evidence>
<dbReference type="InterPro" id="IPR006162">
    <property type="entry name" value="Ppantetheine_attach_site"/>
</dbReference>
<comment type="catalytic activity">
    <reaction evidence="31">
        <text>(2E)-dodecenoyl-[ACP] + NADPH + H(+) = dodecanoyl-[ACP] + NADP(+)</text>
        <dbReference type="Rhea" id="RHEA:41880"/>
        <dbReference type="Rhea" id="RHEA-COMP:9643"/>
        <dbReference type="Rhea" id="RHEA-COMP:9644"/>
        <dbReference type="ChEBI" id="CHEBI:15378"/>
        <dbReference type="ChEBI" id="CHEBI:57783"/>
        <dbReference type="ChEBI" id="CHEBI:58349"/>
        <dbReference type="ChEBI" id="CHEBI:65264"/>
        <dbReference type="ChEBI" id="CHEBI:78472"/>
    </reaction>
    <physiologicalReaction direction="left-to-right" evidence="31">
        <dbReference type="Rhea" id="RHEA:41881"/>
    </physiologicalReaction>
</comment>
<dbReference type="SUPFAM" id="SSF52151">
    <property type="entry name" value="FabD/lysophospholipase-like"/>
    <property type="match status" value="1"/>
</dbReference>
<evidence type="ECO:0000256" key="30">
    <source>
        <dbReference type="ARBA" id="ARBA00048051"/>
    </source>
</evidence>
<evidence type="ECO:0000256" key="48">
    <source>
        <dbReference type="ARBA" id="ARBA00049533"/>
    </source>
</evidence>
<comment type="catalytic activity">
    <reaction evidence="37">
        <text>holo-[ACP] + acetyl-CoA = acetyl-[ACP] + CoA</text>
        <dbReference type="Rhea" id="RHEA:41788"/>
        <dbReference type="Rhea" id="RHEA-COMP:9621"/>
        <dbReference type="Rhea" id="RHEA-COMP:9685"/>
        <dbReference type="ChEBI" id="CHEBI:57287"/>
        <dbReference type="ChEBI" id="CHEBI:57288"/>
        <dbReference type="ChEBI" id="CHEBI:64479"/>
        <dbReference type="ChEBI" id="CHEBI:78446"/>
        <dbReference type="EC" id="2.3.1.38"/>
    </reaction>
    <physiologicalReaction direction="left-to-right" evidence="37">
        <dbReference type="Rhea" id="RHEA:41789"/>
    </physiologicalReaction>
</comment>
<evidence type="ECO:0000256" key="42">
    <source>
        <dbReference type="ARBA" id="ARBA00049171"/>
    </source>
</evidence>
<dbReference type="InterPro" id="IPR011032">
    <property type="entry name" value="GroES-like_sf"/>
</dbReference>
<comment type="catalytic activity">
    <reaction evidence="40">
        <text>(2E)-octadecenoyl-[ACP] + NADPH + H(+) = octadecanoyl-[ACP] + NADP(+)</text>
        <dbReference type="Rhea" id="RHEA:41928"/>
        <dbReference type="Rhea" id="RHEA-COMP:9655"/>
        <dbReference type="Rhea" id="RHEA-COMP:9656"/>
        <dbReference type="ChEBI" id="CHEBI:15378"/>
        <dbReference type="ChEBI" id="CHEBI:57783"/>
        <dbReference type="ChEBI" id="CHEBI:58349"/>
        <dbReference type="ChEBI" id="CHEBI:78489"/>
        <dbReference type="ChEBI" id="CHEBI:78495"/>
    </reaction>
    <physiologicalReaction direction="left-to-right" evidence="40">
        <dbReference type="Rhea" id="RHEA:41929"/>
    </physiologicalReaction>
</comment>
<dbReference type="Pfam" id="PF13602">
    <property type="entry name" value="ADH_zinc_N_2"/>
    <property type="match status" value="1"/>
</dbReference>
<reference evidence="53" key="1">
    <citation type="journal article" date="2023" name="G3 (Bethesda)">
        <title>Whole genome assemblies of Zophobas morio and Tenebrio molitor.</title>
        <authorList>
            <person name="Kaur S."/>
            <person name="Stinson S.A."/>
            <person name="diCenzo G.C."/>
        </authorList>
    </citation>
    <scope>NUCLEOTIDE SEQUENCE</scope>
    <source>
        <strain evidence="53">QUZm001</strain>
    </source>
</reference>
<comment type="catalytic activity">
    <reaction evidence="33">
        <text>(2E)-octenoyl-[ACP] + NADPH + H(+) = octanoyl-[ACP] + NADP(+)</text>
        <dbReference type="Rhea" id="RHEA:41848"/>
        <dbReference type="Rhea" id="RHEA-COMP:9635"/>
        <dbReference type="Rhea" id="RHEA-COMP:9636"/>
        <dbReference type="ChEBI" id="CHEBI:15378"/>
        <dbReference type="ChEBI" id="CHEBI:57783"/>
        <dbReference type="ChEBI" id="CHEBI:58349"/>
        <dbReference type="ChEBI" id="CHEBI:78462"/>
        <dbReference type="ChEBI" id="CHEBI:78463"/>
    </reaction>
    <physiologicalReaction direction="left-to-right" evidence="33">
        <dbReference type="Rhea" id="RHEA:41849"/>
    </physiologicalReaction>
</comment>
<dbReference type="PROSITE" id="PS50075">
    <property type="entry name" value="CARRIER"/>
    <property type="match status" value="1"/>
</dbReference>
<comment type="catalytic activity">
    <reaction evidence="15">
        <text>(3R)-hydroxyoctadecanoyl-[ACP] = (2E)-octadecenoyl-[ACP] + H2O</text>
        <dbReference type="Rhea" id="RHEA:41924"/>
        <dbReference type="Rhea" id="RHEA-COMP:9654"/>
        <dbReference type="Rhea" id="RHEA-COMP:9655"/>
        <dbReference type="ChEBI" id="CHEBI:15377"/>
        <dbReference type="ChEBI" id="CHEBI:78488"/>
        <dbReference type="ChEBI" id="CHEBI:78489"/>
    </reaction>
    <physiologicalReaction direction="left-to-right" evidence="15">
        <dbReference type="Rhea" id="RHEA:41925"/>
    </physiologicalReaction>
</comment>
<evidence type="ECO:0000256" key="24">
    <source>
        <dbReference type="ARBA" id="ARBA00047500"/>
    </source>
</evidence>
<feature type="domain" description="Ketosynthase family 3 (KS3)" evidence="51">
    <location>
        <begin position="25"/>
        <end position="432"/>
    </location>
</feature>
<dbReference type="GO" id="GO:0019171">
    <property type="term" value="F:(3R)-hydroxyacyl-[acyl-carrier-protein] dehydratase activity"/>
    <property type="evidence" value="ECO:0007669"/>
    <property type="project" value="UniProtKB-EC"/>
</dbReference>
<dbReference type="InterPro" id="IPR020843">
    <property type="entry name" value="ER"/>
</dbReference>
<dbReference type="Pfam" id="PF08659">
    <property type="entry name" value="KR"/>
    <property type="match status" value="1"/>
</dbReference>
<comment type="catalytic activity">
    <reaction evidence="13">
        <text>a (3R)-hydroxyacyl-[ACP] = a (2E)-enoyl-[ACP] + H2O</text>
        <dbReference type="Rhea" id="RHEA:13097"/>
        <dbReference type="Rhea" id="RHEA-COMP:9925"/>
        <dbReference type="Rhea" id="RHEA-COMP:9945"/>
        <dbReference type="ChEBI" id="CHEBI:15377"/>
        <dbReference type="ChEBI" id="CHEBI:78784"/>
        <dbReference type="ChEBI" id="CHEBI:78827"/>
        <dbReference type="EC" id="4.2.1.59"/>
    </reaction>
    <physiologicalReaction direction="left-to-right" evidence="13">
        <dbReference type="Rhea" id="RHEA:13098"/>
    </physiologicalReaction>
</comment>
<dbReference type="InterPro" id="IPR014031">
    <property type="entry name" value="Ketoacyl_synth_C"/>
</dbReference>
<evidence type="ECO:0000256" key="36">
    <source>
        <dbReference type="ARBA" id="ARBA00048650"/>
    </source>
</evidence>
<dbReference type="SUPFAM" id="SSF50129">
    <property type="entry name" value="GroES-like"/>
    <property type="match status" value="1"/>
</dbReference>
<evidence type="ECO:0000256" key="12">
    <source>
        <dbReference type="ARBA" id="ARBA00023388"/>
    </source>
</evidence>
<evidence type="ECO:0000256" key="26">
    <source>
        <dbReference type="ARBA" id="ARBA00047810"/>
    </source>
</evidence>
<keyword evidence="6" id="KW-0663">Pyridoxal phosphate</keyword>
<comment type="catalytic activity">
    <reaction evidence="48">
        <text>octanoyl-[ACP] + malonyl-[ACP] + H(+) = 3-oxodecanoyl-[ACP] + holo-[ACP] + CO2</text>
        <dbReference type="Rhea" id="RHEA:41852"/>
        <dbReference type="Rhea" id="RHEA-COMP:9623"/>
        <dbReference type="Rhea" id="RHEA-COMP:9636"/>
        <dbReference type="Rhea" id="RHEA-COMP:9637"/>
        <dbReference type="Rhea" id="RHEA-COMP:9685"/>
        <dbReference type="ChEBI" id="CHEBI:15378"/>
        <dbReference type="ChEBI" id="CHEBI:16526"/>
        <dbReference type="ChEBI" id="CHEBI:64479"/>
        <dbReference type="ChEBI" id="CHEBI:78449"/>
        <dbReference type="ChEBI" id="CHEBI:78463"/>
        <dbReference type="ChEBI" id="CHEBI:78464"/>
    </reaction>
    <physiologicalReaction direction="left-to-right" evidence="48">
        <dbReference type="Rhea" id="RHEA:41853"/>
    </physiologicalReaction>
</comment>
<dbReference type="PANTHER" id="PTHR43775">
    <property type="entry name" value="FATTY ACID SYNTHASE"/>
    <property type="match status" value="1"/>
</dbReference>
<feature type="region of interest" description="C-terminal hotdog fold" evidence="49">
    <location>
        <begin position="879"/>
        <end position="1005"/>
    </location>
</feature>
<dbReference type="InterPro" id="IPR057326">
    <property type="entry name" value="KR_dom"/>
</dbReference>
<dbReference type="InterPro" id="IPR001227">
    <property type="entry name" value="Ac_transferase_dom_sf"/>
</dbReference>
<dbReference type="InterPro" id="IPR014030">
    <property type="entry name" value="Ketoacyl_synth_N"/>
</dbReference>
<dbReference type="SMART" id="SM00822">
    <property type="entry name" value="PKS_KR"/>
    <property type="match status" value="1"/>
</dbReference>
<comment type="catalytic activity">
    <reaction evidence="28">
        <text>3-oxobutanoyl-[ACP] + NADPH + H(+) = (3R)-hydroxybutanoyl-[ACP] + NADP(+)</text>
        <dbReference type="Rhea" id="RHEA:41804"/>
        <dbReference type="Rhea" id="RHEA-COMP:9625"/>
        <dbReference type="Rhea" id="RHEA-COMP:9626"/>
        <dbReference type="ChEBI" id="CHEBI:15378"/>
        <dbReference type="ChEBI" id="CHEBI:57783"/>
        <dbReference type="ChEBI" id="CHEBI:58349"/>
        <dbReference type="ChEBI" id="CHEBI:78450"/>
        <dbReference type="ChEBI" id="CHEBI:78451"/>
    </reaction>
    <physiologicalReaction direction="left-to-right" evidence="28">
        <dbReference type="Rhea" id="RHEA:41805"/>
    </physiologicalReaction>
</comment>
<evidence type="ECO:0000256" key="18">
    <source>
        <dbReference type="ARBA" id="ARBA00023442"/>
    </source>
</evidence>
<sequence>MAISDRPTTDPNFCYGRWLSSPQPGEEVVISGMSGRLPESNNIHEFRDHLFNKREMITDDDRRWKLNHPEIPQRTAKIYNIDKFDAGYFGVHYRQADIMDPMMRTVMETAIEAIMDAGLNPLELQGTKTGVFVACCWSDMENTTLVNIKEEERFATTGYFRSFIPRRISYYLKLRGPAFVLDTACSSSMNAFDVAFKSIRSGQCDNAIVACANLLLHPGNSLQFFRLGVLSSEGICKVFDQNADGYVRGETSACLFLQKAKNSRRIYAQVIGTKINSDGFKEQGITFPSTKAQKHLMTEIYEDSGVDASDLAFLEVHGTGTEVGDPQEVEAIDSALAKKRQKQLLVGSVKASIGHTEPASGVCSIIKVLIAMETGLIAPNINLKKIKDGMEGFEKGRMKVVTELTKLEGDDAIVGINNFGFGGNNGHAILRRFKKRKINRGLPEDDIPRLVCVSGRSEEAVLNLLADVNNTPLDAEYVGLLHHIHQTQSQNQSFRGYAIISKDGLVKSSSKFFTGQQLPLYVFFGHFARNYKLLGSYLLNFPVFTKTIACIDKILVSKNLKTFRKMLQEASETHEDNLGSICVQVGVVDMLKLLELHPAAVFGDSFGKLTTTYYYGISSLDETILTAIKISQLDFDSDLHFKADFAKLQTQDKKRSDVLSSQDLVDTHKKHFVLNVSDAHLNCKDELLVEDRVVNFLSVLGRLYQHGHTLYLHELYPKIRYPVSRGTPMISPSLQWNHVKSWYTYKFSEFIASDAEQREYNISFLYDEYKFIQGHVIDGRNLFPATEYLNLVWDTFAQSRRLLPIDLPVVFKDCKFIRAVSMPKSGFVKLLVTIQRGTGNFEVLEKDSLVVSGCIQMCTDMKQEQTNLKASVLGDADSAEILEQDEIYRELYLRGYNYSGLFKGVIKYNAESSSGLIKWDNNWSSFMDAMLQTKILQTDTKLLNVPVGIKKLTVDPLTHLELVNKLDKNESYLPVSVYEECNIIKSGGIEICGLQAKSISKRKQRLQPVLEKHQFVSNFCHLDLEEAVRVNTQIILENVLENRFKAVEIIDDYICQNSKYLLHLVCKALDDVPLITPDLTISSKTSIDEIPGVKVEDVSLTPDSNLLLVVATKVFQRSNILKQLTGALNKNGFILSREDIDFRPYEIEGIEVLTEFTTADEKLILCRESVAPADTKVIEVSSSSFHWLPELQKSLSRDTNIIVYAGNEQMEGILGLVNCVRREPGGDKIKCYFMMDEAPKFDPQIRFYSQQIRNNLAINIYKDGRWGTYRHLLLEEQDKIACSHCYANVTSRGEISTLRWLEGGLTEQTPLPEEKYFLKAIYSAVNFKDIMVASGRVSVESLSVNRLQQDCLLGFEFSGVDLSGRRIFGMNEAQSFASYVVADSCYSWEIPESWTFEDAATVSVVYSTVVQALQVKTLKPGTSILIHSATGGIGLAALNICVYHQCDIYVTVGTEEKRHYLNKHYPQIPNNHIGNSRDTSFEEMIKRETEGRGVDIVLNSLTDDKLKASIRCLARGGRFMDIGKFDLANDTSLNLLFMEREASYRGVMLDRTFKDSKELRLDIYKSIKDGLKAGYVKPLPRVVFNTDEIEAAYRYMMSGKHIGKVLIKIRNETEDMDRKFPAYPKFNCDVRYSYVIIGGLGGIGLELADWLVLRGARKLILVSRSGIQTGYQKQKLRIWTSYGVKVQISTKDITTEHGCRDLIDEANHLGPLDAIFNLAVVLKDALFVDQTEETFLASLAPKAQAVVHLDHLTQELCPNLGFVMSCGRGNAGQSNYGMANSIMERVCERRRRQGFPALAIQWGAIGDVGLVAKMQKENKELVIGGTLQQKISSCLEVLDRLLTQDHPVVASMVVAEKHNRSYGLLSAVDAVAQVLGIKYMKTVSQHSTLAELGMDSMMGTEVIQLLEKDFEIYITPKEVRSLTFARLIEIENERRSVVDEKSTLKTQLGTNTLIQCIPTGTTHTVSIIKLCSQVLEDEEAPPVFILPGIEGVFKPLDPLVKQLKAHVFGVQYNYNNPEDTIQGIALNILPHIQKCLTSKSNFFIVGYSFGTTVGLELVCLLEERGYEGTVVVVEGSPSYLRSSVKNYIPEETEAEFQTTLMYKILTILVPLDVLEQYKEKFLKCENLQDRIDLALLLVPTDIVNREKLDRQAPVTLYKRFKALINYEFTHNKIKSSVHLFKAKHFLVEAENDYQLTNLCEKPVHINTIEGDHATILDQPELSDGINKILKMF</sequence>
<evidence type="ECO:0000256" key="31">
    <source>
        <dbReference type="ARBA" id="ARBA00048281"/>
    </source>
</evidence>
<comment type="catalytic activity">
    <reaction evidence="29">
        <text>acetyl-[ACP] + malonyl-[ACP] + H(+) = 3-oxobutanoyl-[ACP] + holo-[ACP] + CO2</text>
        <dbReference type="Rhea" id="RHEA:41800"/>
        <dbReference type="Rhea" id="RHEA-COMP:9621"/>
        <dbReference type="Rhea" id="RHEA-COMP:9623"/>
        <dbReference type="Rhea" id="RHEA-COMP:9625"/>
        <dbReference type="Rhea" id="RHEA-COMP:9685"/>
        <dbReference type="ChEBI" id="CHEBI:15378"/>
        <dbReference type="ChEBI" id="CHEBI:16526"/>
        <dbReference type="ChEBI" id="CHEBI:64479"/>
        <dbReference type="ChEBI" id="CHEBI:78446"/>
        <dbReference type="ChEBI" id="CHEBI:78449"/>
        <dbReference type="ChEBI" id="CHEBI:78450"/>
    </reaction>
    <physiologicalReaction direction="left-to-right" evidence="29">
        <dbReference type="Rhea" id="RHEA:41801"/>
    </physiologicalReaction>
</comment>
<comment type="caution">
    <text evidence="53">The sequence shown here is derived from an EMBL/GenBank/DDBJ whole genome shotgun (WGS) entry which is preliminary data.</text>
</comment>
<dbReference type="InterPro" id="IPR032821">
    <property type="entry name" value="PKS_assoc"/>
</dbReference>
<dbReference type="InterPro" id="IPR018201">
    <property type="entry name" value="Ketoacyl_synth_AS"/>
</dbReference>
<comment type="catalytic activity">
    <reaction evidence="11">
        <text>(3R)-hydroxyhexanoyl-[ACP] = (2E)-hexenoyl-[ACP] + H2O</text>
        <dbReference type="Rhea" id="RHEA:41828"/>
        <dbReference type="Rhea" id="RHEA-COMP:9630"/>
        <dbReference type="Rhea" id="RHEA-COMP:9631"/>
        <dbReference type="ChEBI" id="CHEBI:15377"/>
        <dbReference type="ChEBI" id="CHEBI:78457"/>
        <dbReference type="ChEBI" id="CHEBI:78458"/>
    </reaction>
    <physiologicalReaction direction="left-to-right" evidence="11">
        <dbReference type="Rhea" id="RHEA:41829"/>
    </physiologicalReaction>
</comment>
<evidence type="ECO:0000259" key="51">
    <source>
        <dbReference type="PROSITE" id="PS52004"/>
    </source>
</evidence>
<dbReference type="PROSITE" id="PS52019">
    <property type="entry name" value="PKS_MFAS_DH"/>
    <property type="match status" value="1"/>
</dbReference>
<dbReference type="GO" id="GO:0006633">
    <property type="term" value="P:fatty acid biosynthetic process"/>
    <property type="evidence" value="ECO:0007669"/>
    <property type="project" value="InterPro"/>
</dbReference>
<keyword evidence="4" id="KW-0808">Transferase</keyword>
<evidence type="ECO:0000256" key="8">
    <source>
        <dbReference type="ARBA" id="ARBA00023239"/>
    </source>
</evidence>
<comment type="catalytic activity">
    <reaction evidence="17">
        <text>(3R)-hydroxybutanoyl-[ACP] = (2E)-butenoyl-[ACP] + H2O</text>
        <dbReference type="Rhea" id="RHEA:41808"/>
        <dbReference type="Rhea" id="RHEA-COMP:9626"/>
        <dbReference type="Rhea" id="RHEA-COMP:9627"/>
        <dbReference type="ChEBI" id="CHEBI:15377"/>
        <dbReference type="ChEBI" id="CHEBI:78451"/>
        <dbReference type="ChEBI" id="CHEBI:78453"/>
    </reaction>
    <physiologicalReaction direction="left-to-right" evidence="17">
        <dbReference type="Rhea" id="RHEA:41809"/>
    </physiologicalReaction>
</comment>
<evidence type="ECO:0000256" key="35">
    <source>
        <dbReference type="ARBA" id="ARBA00048571"/>
    </source>
</evidence>
<evidence type="ECO:0000256" key="14">
    <source>
        <dbReference type="ARBA" id="ARBA00023398"/>
    </source>
</evidence>
<comment type="catalytic activity">
    <reaction evidence="32">
        <text>tetradecanoyl-[ACP] + H2O = tetradecanoate + holo-[ACP] + H(+)</text>
        <dbReference type="Rhea" id="RHEA:30123"/>
        <dbReference type="Rhea" id="RHEA-COMP:9648"/>
        <dbReference type="Rhea" id="RHEA-COMP:9685"/>
        <dbReference type="ChEBI" id="CHEBI:15377"/>
        <dbReference type="ChEBI" id="CHEBI:15378"/>
        <dbReference type="ChEBI" id="CHEBI:30807"/>
        <dbReference type="ChEBI" id="CHEBI:64479"/>
        <dbReference type="ChEBI" id="CHEBI:78477"/>
        <dbReference type="EC" id="3.1.2.14"/>
    </reaction>
    <physiologicalReaction direction="left-to-right" evidence="32">
        <dbReference type="Rhea" id="RHEA:30124"/>
    </physiologicalReaction>
</comment>
<proteinExistence type="predicted"/>
<dbReference type="InterPro" id="IPR020841">
    <property type="entry name" value="PKS_Beta-ketoAc_synthase_dom"/>
</dbReference>
<evidence type="ECO:0000256" key="34">
    <source>
        <dbReference type="ARBA" id="ARBA00048506"/>
    </source>
</evidence>
<comment type="catalytic activity">
    <reaction evidence="34">
        <text>a fatty acyl-[ACP] + malonyl-[ACP] + H(+) = a 3-oxoacyl-[ACP] + holo-[ACP] + CO2</text>
        <dbReference type="Rhea" id="RHEA:22836"/>
        <dbReference type="Rhea" id="RHEA-COMP:9623"/>
        <dbReference type="Rhea" id="RHEA-COMP:9685"/>
        <dbReference type="Rhea" id="RHEA-COMP:9916"/>
        <dbReference type="Rhea" id="RHEA-COMP:14125"/>
        <dbReference type="ChEBI" id="CHEBI:15378"/>
        <dbReference type="ChEBI" id="CHEBI:16526"/>
        <dbReference type="ChEBI" id="CHEBI:64479"/>
        <dbReference type="ChEBI" id="CHEBI:78449"/>
        <dbReference type="ChEBI" id="CHEBI:78776"/>
        <dbReference type="ChEBI" id="CHEBI:138651"/>
        <dbReference type="EC" id="2.3.1.41"/>
    </reaction>
    <physiologicalReaction direction="left-to-right" evidence="34">
        <dbReference type="Rhea" id="RHEA:22837"/>
    </physiologicalReaction>
</comment>
<dbReference type="Pfam" id="PF00975">
    <property type="entry name" value="Thioesterase"/>
    <property type="match status" value="1"/>
</dbReference>
<evidence type="ECO:0000256" key="17">
    <source>
        <dbReference type="ARBA" id="ARBA00023402"/>
    </source>
</evidence>
<evidence type="ECO:0000256" key="13">
    <source>
        <dbReference type="ARBA" id="ARBA00023394"/>
    </source>
</evidence>
<keyword evidence="8" id="KW-0456">Lyase</keyword>
<comment type="catalytic activity">
    <reaction evidence="38">
        <text>hexadecanoyl-[ACP] + H2O = hexadecanoate + holo-[ACP] + H(+)</text>
        <dbReference type="Rhea" id="RHEA:41932"/>
        <dbReference type="Rhea" id="RHEA-COMP:9652"/>
        <dbReference type="Rhea" id="RHEA-COMP:9685"/>
        <dbReference type="ChEBI" id="CHEBI:7896"/>
        <dbReference type="ChEBI" id="CHEBI:15377"/>
        <dbReference type="ChEBI" id="CHEBI:15378"/>
        <dbReference type="ChEBI" id="CHEBI:64479"/>
        <dbReference type="ChEBI" id="CHEBI:78483"/>
        <dbReference type="EC" id="3.1.2.14"/>
    </reaction>
    <physiologicalReaction direction="left-to-right" evidence="38">
        <dbReference type="Rhea" id="RHEA:41933"/>
    </physiologicalReaction>
</comment>
<comment type="catalytic activity">
    <reaction evidence="44">
        <text>3-oxohexadecanoyl-[ACP] + NADPH + H(+) = (3R)-hydroxyhexadecanoyl-[ACP] + NADP(+)</text>
        <dbReference type="Rhea" id="RHEA:41904"/>
        <dbReference type="Rhea" id="RHEA-COMP:9649"/>
        <dbReference type="Rhea" id="RHEA-COMP:9650"/>
        <dbReference type="ChEBI" id="CHEBI:15378"/>
        <dbReference type="ChEBI" id="CHEBI:57783"/>
        <dbReference type="ChEBI" id="CHEBI:58349"/>
        <dbReference type="ChEBI" id="CHEBI:78478"/>
        <dbReference type="ChEBI" id="CHEBI:78480"/>
    </reaction>
    <physiologicalReaction direction="left-to-right" evidence="44">
        <dbReference type="Rhea" id="RHEA:41905"/>
    </physiologicalReaction>
</comment>
<dbReference type="SUPFAM" id="SSF53474">
    <property type="entry name" value="alpha/beta-Hydrolases"/>
    <property type="match status" value="1"/>
</dbReference>
<dbReference type="GO" id="GO:0141148">
    <property type="term" value="F:enoyl-[acyl-carrier-protein] reductase (NADPH) activity"/>
    <property type="evidence" value="ECO:0007669"/>
    <property type="project" value="UniProtKB-EC"/>
</dbReference>
<comment type="catalytic activity">
    <reaction evidence="35">
        <text>3-oxohexanoyl-[ACP] + NADPH + H(+) = (3R)-hydroxyhexanoyl-[ACP] + NADP(+)</text>
        <dbReference type="Rhea" id="RHEA:41824"/>
        <dbReference type="Rhea" id="RHEA-COMP:9629"/>
        <dbReference type="Rhea" id="RHEA-COMP:9630"/>
        <dbReference type="ChEBI" id="CHEBI:15378"/>
        <dbReference type="ChEBI" id="CHEBI:57783"/>
        <dbReference type="ChEBI" id="CHEBI:58349"/>
        <dbReference type="ChEBI" id="CHEBI:78456"/>
        <dbReference type="ChEBI" id="CHEBI:78457"/>
    </reaction>
    <physiologicalReaction direction="left-to-right" evidence="35">
        <dbReference type="Rhea" id="RHEA:41825"/>
    </physiologicalReaction>
</comment>
<evidence type="ECO:0000256" key="9">
    <source>
        <dbReference type="ARBA" id="ARBA00023332"/>
    </source>
</evidence>
<dbReference type="Pfam" id="PF21149">
    <property type="entry name" value="FAS_pseudo-KR"/>
    <property type="match status" value="1"/>
</dbReference>
<evidence type="ECO:0000256" key="40">
    <source>
        <dbReference type="ARBA" id="ARBA00049019"/>
    </source>
</evidence>
<dbReference type="InterPro" id="IPR001031">
    <property type="entry name" value="Thioesterase"/>
</dbReference>
<dbReference type="SMART" id="SM00829">
    <property type="entry name" value="PKS_ER"/>
    <property type="match status" value="1"/>
</dbReference>
<dbReference type="InterPro" id="IPR050091">
    <property type="entry name" value="PKS_NRPS_Biosynth_Enz"/>
</dbReference>
<evidence type="ECO:0000256" key="10">
    <source>
        <dbReference type="ARBA" id="ARBA00023351"/>
    </source>
</evidence>
<dbReference type="SUPFAM" id="SSF47336">
    <property type="entry name" value="ACP-like"/>
    <property type="match status" value="1"/>
</dbReference>
<keyword evidence="2" id="KW-0596">Phosphopantetheine</keyword>
<comment type="catalytic activity">
    <reaction evidence="45">
        <text>3-oxooctanoyl-[ACP] + NADPH + H(+) = (3R)-hydroxyoctanoyl-[ACP] + NADP(+)</text>
        <dbReference type="Rhea" id="RHEA:41840"/>
        <dbReference type="Rhea" id="RHEA-COMP:9633"/>
        <dbReference type="Rhea" id="RHEA-COMP:9634"/>
        <dbReference type="ChEBI" id="CHEBI:15378"/>
        <dbReference type="ChEBI" id="CHEBI:57783"/>
        <dbReference type="ChEBI" id="CHEBI:58349"/>
        <dbReference type="ChEBI" id="CHEBI:78460"/>
        <dbReference type="ChEBI" id="CHEBI:78461"/>
    </reaction>
    <physiologicalReaction direction="left-to-right" evidence="45">
        <dbReference type="Rhea" id="RHEA:41841"/>
    </physiologicalReaction>
</comment>
<feature type="region of interest" description="N-terminal hotdog fold" evidence="49">
    <location>
        <begin position="743"/>
        <end position="869"/>
    </location>
</feature>